<comment type="caution">
    <text evidence="1">The sequence shown here is derived from an EMBL/GenBank/DDBJ whole genome shotgun (WGS) entry which is preliminary data.</text>
</comment>
<gene>
    <name evidence="1" type="ORF">H7344_20135</name>
</gene>
<evidence type="ECO:0000313" key="2">
    <source>
        <dbReference type="Proteomes" id="UP000604001"/>
    </source>
</evidence>
<dbReference type="EMBL" id="JACMYC010000035">
    <property type="protein sequence ID" value="MBC2962601.1"/>
    <property type="molecule type" value="Genomic_DNA"/>
</dbReference>
<name>A0ABR6UDR4_9ACTN</name>
<proteinExistence type="predicted"/>
<accession>A0ABR6UDR4</accession>
<dbReference type="SUPFAM" id="SSF58104">
    <property type="entry name" value="Methyl-accepting chemotaxis protein (MCP) signaling domain"/>
    <property type="match status" value="1"/>
</dbReference>
<organism evidence="1 2">
    <name type="scientific">Nocardioides deserti</name>
    <dbReference type="NCBI Taxonomy" id="1588644"/>
    <lineage>
        <taxon>Bacteria</taxon>
        <taxon>Bacillati</taxon>
        <taxon>Actinomycetota</taxon>
        <taxon>Actinomycetes</taxon>
        <taxon>Propionibacteriales</taxon>
        <taxon>Nocardioidaceae</taxon>
        <taxon>Nocardioides</taxon>
    </lineage>
</organism>
<dbReference type="Gene3D" id="1.10.287.950">
    <property type="entry name" value="Methyl-accepting chemotaxis protein"/>
    <property type="match status" value="1"/>
</dbReference>
<feature type="non-terminal residue" evidence="1">
    <location>
        <position position="1"/>
    </location>
</feature>
<evidence type="ECO:0000313" key="1">
    <source>
        <dbReference type="EMBL" id="MBC2962601.1"/>
    </source>
</evidence>
<dbReference type="Proteomes" id="UP000604001">
    <property type="component" value="Unassembled WGS sequence"/>
</dbReference>
<keyword evidence="2" id="KW-1185">Reference proteome</keyword>
<sequence>SINDYQLTIASAVEEQTATTNEMSRNVAEAATGGNEIASNIAGVAAGAETTTQAVTQAHAAVSEIAQLAGSLRQEVSRFTVR</sequence>
<protein>
    <submittedName>
        <fullName evidence="1">Methyl-accepting chemotaxis protein</fullName>
    </submittedName>
</protein>
<reference evidence="1 2" key="1">
    <citation type="submission" date="2020-08" db="EMBL/GenBank/DDBJ databases">
        <title>novel species in genus Nocardioides.</title>
        <authorList>
            <person name="Zhang G."/>
        </authorList>
    </citation>
    <scope>NUCLEOTIDE SEQUENCE [LARGE SCALE GENOMIC DNA]</scope>
    <source>
        <strain evidence="1 2">SC8A-24</strain>
    </source>
</reference>